<dbReference type="EMBL" id="NGJZ01000001">
    <property type="protein sequence ID" value="RSU07784.1"/>
    <property type="molecule type" value="Genomic_DNA"/>
</dbReference>
<dbReference type="Gene3D" id="3.40.50.360">
    <property type="match status" value="1"/>
</dbReference>
<dbReference type="PANTHER" id="PTHR39201">
    <property type="entry name" value="EXPORTED PROTEIN-RELATED"/>
    <property type="match status" value="1"/>
</dbReference>
<dbReference type="Proteomes" id="UP000288669">
    <property type="component" value="Unassembled WGS sequence"/>
</dbReference>
<evidence type="ECO:0000313" key="3">
    <source>
        <dbReference type="EMBL" id="RSU07784.1"/>
    </source>
</evidence>
<dbReference type="GO" id="GO:0010181">
    <property type="term" value="F:FMN binding"/>
    <property type="evidence" value="ECO:0007669"/>
    <property type="project" value="InterPro"/>
</dbReference>
<keyword evidence="4" id="KW-1185">Reference proteome</keyword>
<dbReference type="InterPro" id="IPR029039">
    <property type="entry name" value="Flavoprotein-like_sf"/>
</dbReference>
<comment type="caution">
    <text evidence="3">The sequence shown here is derived from an EMBL/GenBank/DDBJ whole genome shotgun (WGS) entry which is preliminary data.</text>
</comment>
<evidence type="ECO:0000259" key="2">
    <source>
        <dbReference type="Pfam" id="PF12682"/>
    </source>
</evidence>
<protein>
    <submittedName>
        <fullName evidence="3">Flavodoxin</fullName>
    </submittedName>
</protein>
<dbReference type="GO" id="GO:0016651">
    <property type="term" value="F:oxidoreductase activity, acting on NAD(P)H"/>
    <property type="evidence" value="ECO:0007669"/>
    <property type="project" value="UniProtKB-ARBA"/>
</dbReference>
<feature type="compositionally biased region" description="Polar residues" evidence="1">
    <location>
        <begin position="32"/>
        <end position="45"/>
    </location>
</feature>
<dbReference type="PANTHER" id="PTHR39201:SF1">
    <property type="entry name" value="FLAVODOXIN-LIKE DOMAIN-CONTAINING PROTEIN"/>
    <property type="match status" value="1"/>
</dbReference>
<gene>
    <name evidence="3" type="ORF">CBF30_00665</name>
</gene>
<feature type="domain" description="Flavodoxin-like" evidence="2">
    <location>
        <begin position="85"/>
        <end position="213"/>
    </location>
</feature>
<reference evidence="3 4" key="1">
    <citation type="submission" date="2017-05" db="EMBL/GenBank/DDBJ databases">
        <title>Vagococcus spp. assemblies.</title>
        <authorList>
            <person name="Gulvik C.A."/>
        </authorList>
    </citation>
    <scope>NUCLEOTIDE SEQUENCE [LARGE SCALE GENOMIC DNA]</scope>
    <source>
        <strain evidence="3 4">DSM 24756</strain>
    </source>
</reference>
<accession>A0A430AIG8</accession>
<dbReference type="RefSeq" id="WP_126821741.1">
    <property type="nucleotide sequence ID" value="NZ_JBHLWU010000001.1"/>
</dbReference>
<organism evidence="3 4">
    <name type="scientific">Vagococcus entomophilus</name>
    <dbReference type="NCBI Taxonomy" id="1160095"/>
    <lineage>
        <taxon>Bacteria</taxon>
        <taxon>Bacillati</taxon>
        <taxon>Bacillota</taxon>
        <taxon>Bacilli</taxon>
        <taxon>Lactobacillales</taxon>
        <taxon>Enterococcaceae</taxon>
        <taxon>Vagococcus</taxon>
    </lineage>
</organism>
<proteinExistence type="predicted"/>
<evidence type="ECO:0000313" key="4">
    <source>
        <dbReference type="Proteomes" id="UP000288669"/>
    </source>
</evidence>
<name>A0A430AIG8_9ENTE</name>
<dbReference type="AlphaFoldDB" id="A0A430AIG8"/>
<dbReference type="OrthoDB" id="9806505at2"/>
<sequence length="234" mass="26396">MEKEGTNEKQNCSIYVITRYCNRVSDFYGYKKSSSQNEGTPNSMNTTAQQQTQKSKSGGKGALVVYFSRREAASSVYKDQPLEIGNTKKMALFIREKTQGDEFELLPVKDYPNNFKKTSDVAQEEQNNNERPKFKGSLPDVSQYVTIFIGAPVWWGDYPMIVHTFLDSVNLDGKNVVPFSTHEGSGLANYPEVLKRKYPKANVLKGLAIRGSDVAYSRVNVKEEVDEWLDGLGY</sequence>
<evidence type="ECO:0000256" key="1">
    <source>
        <dbReference type="SAM" id="MobiDB-lite"/>
    </source>
</evidence>
<feature type="region of interest" description="Disordered" evidence="1">
    <location>
        <begin position="32"/>
        <end position="57"/>
    </location>
</feature>
<feature type="compositionally biased region" description="Low complexity" evidence="1">
    <location>
        <begin position="46"/>
        <end position="56"/>
    </location>
</feature>
<dbReference type="InterPro" id="IPR008254">
    <property type="entry name" value="Flavodoxin/NO_synth"/>
</dbReference>
<dbReference type="Pfam" id="PF12682">
    <property type="entry name" value="Flavodoxin_4"/>
    <property type="match status" value="1"/>
</dbReference>
<dbReference type="SUPFAM" id="SSF52218">
    <property type="entry name" value="Flavoproteins"/>
    <property type="match status" value="1"/>
</dbReference>